<proteinExistence type="inferred from homology"/>
<keyword evidence="4" id="KW-1185">Reference proteome</keyword>
<gene>
    <name evidence="3" type="ORF">E2L05_03985</name>
</gene>
<protein>
    <submittedName>
        <fullName evidence="3">Arsenate reductase</fullName>
    </submittedName>
</protein>
<comment type="caution">
    <text evidence="3">The sequence shown here is derived from an EMBL/GenBank/DDBJ whole genome shotgun (WGS) entry which is preliminary data.</text>
</comment>
<comment type="similarity">
    <text evidence="1 2">Belongs to the ArsC family.</text>
</comment>
<dbReference type="PANTHER" id="PTHR30041">
    <property type="entry name" value="ARSENATE REDUCTASE"/>
    <property type="match status" value="1"/>
</dbReference>
<dbReference type="AlphaFoldDB" id="A0A4R6B556"/>
<dbReference type="PANTHER" id="PTHR30041:SF8">
    <property type="entry name" value="PROTEIN YFFB"/>
    <property type="match status" value="1"/>
</dbReference>
<evidence type="ECO:0000256" key="2">
    <source>
        <dbReference type="PROSITE-ProRule" id="PRU01282"/>
    </source>
</evidence>
<evidence type="ECO:0000313" key="4">
    <source>
        <dbReference type="Proteomes" id="UP000294562"/>
    </source>
</evidence>
<dbReference type="Proteomes" id="UP000294562">
    <property type="component" value="Unassembled WGS sequence"/>
</dbReference>
<dbReference type="EMBL" id="SMZO01000006">
    <property type="protein sequence ID" value="TDL90766.1"/>
    <property type="molecule type" value="Genomic_DNA"/>
</dbReference>
<name>A0A4R6B556_9RHOB</name>
<organism evidence="3 4">
    <name type="scientific">Meridianimarinicoccus aquatilis</name>
    <dbReference type="NCBI Taxonomy" id="2552766"/>
    <lineage>
        <taxon>Bacteria</taxon>
        <taxon>Pseudomonadati</taxon>
        <taxon>Pseudomonadota</taxon>
        <taxon>Alphaproteobacteria</taxon>
        <taxon>Rhodobacterales</taxon>
        <taxon>Paracoccaceae</taxon>
        <taxon>Meridianimarinicoccus</taxon>
    </lineage>
</organism>
<dbReference type="OrthoDB" id="9803749at2"/>
<reference evidence="3 4" key="1">
    <citation type="submission" date="2019-03" db="EMBL/GenBank/DDBJ databases">
        <title>Rhodobacteraceae bacterium SM1902, a new member of the family Rhodobacteraceae isolated from Yantai.</title>
        <authorList>
            <person name="Sun Y."/>
        </authorList>
    </citation>
    <scope>NUCLEOTIDE SEQUENCE [LARGE SCALE GENOMIC DNA]</scope>
    <source>
        <strain evidence="3 4">SM1902</strain>
    </source>
</reference>
<dbReference type="PROSITE" id="PS51353">
    <property type="entry name" value="ARSC"/>
    <property type="match status" value="1"/>
</dbReference>
<dbReference type="InterPro" id="IPR006660">
    <property type="entry name" value="Arsenate_reductase-like"/>
</dbReference>
<dbReference type="InterPro" id="IPR036249">
    <property type="entry name" value="Thioredoxin-like_sf"/>
</dbReference>
<accession>A0A4R6B556</accession>
<sequence length="108" mass="12001">MTVYGIKTCDTCRKAVKALQAAGHDVTLHDVRADPITKEGLESWLDQFGSDLVNRRSTTWRGLDDAVRTMPESDLLLQHPTVMKRPVIDTGDALHLGWSKTVQAELSL</sequence>
<dbReference type="Gene3D" id="3.40.30.10">
    <property type="entry name" value="Glutaredoxin"/>
    <property type="match status" value="1"/>
</dbReference>
<dbReference type="SUPFAM" id="SSF52833">
    <property type="entry name" value="Thioredoxin-like"/>
    <property type="match status" value="1"/>
</dbReference>
<dbReference type="Pfam" id="PF03960">
    <property type="entry name" value="ArsC"/>
    <property type="match status" value="1"/>
</dbReference>
<evidence type="ECO:0000256" key="1">
    <source>
        <dbReference type="ARBA" id="ARBA00007198"/>
    </source>
</evidence>
<evidence type="ECO:0000313" key="3">
    <source>
        <dbReference type="EMBL" id="TDL90766.1"/>
    </source>
</evidence>